<dbReference type="AlphaFoldDB" id="A0A545SMJ7"/>
<comment type="caution">
    <text evidence="2">The sequence shown here is derived from an EMBL/GenBank/DDBJ whole genome shotgun (WGS) entry which is preliminary data.</text>
</comment>
<evidence type="ECO:0008006" key="4">
    <source>
        <dbReference type="Google" id="ProtNLM"/>
    </source>
</evidence>
<evidence type="ECO:0000313" key="2">
    <source>
        <dbReference type="EMBL" id="TQV66086.1"/>
    </source>
</evidence>
<dbReference type="PROSITE" id="PS51257">
    <property type="entry name" value="PROKAR_LIPOPROTEIN"/>
    <property type="match status" value="1"/>
</dbReference>
<dbReference type="Proteomes" id="UP000315816">
    <property type="component" value="Unassembled WGS sequence"/>
</dbReference>
<gene>
    <name evidence="2" type="ORF">FIL88_15070</name>
</gene>
<sequence>MRIFPALSILAALALSACQSGQSKSASLGAAGFCDRLTGWRSVEGDADTKRAVTRPEMCALSQPGALWFKSKQVSTRLRGREYWLLVPPSDPHLGGSAITGWDLQVRPFSYAHEYYLVRNDGARLQPAIAQNDCPRKAVGLDWVEGGTRYCLTN</sequence>
<dbReference type="RefSeq" id="WP_142854700.1">
    <property type="nucleotide sequence ID" value="NZ_FXWW01000007.1"/>
</dbReference>
<feature type="signal peptide" evidence="1">
    <location>
        <begin position="1"/>
        <end position="17"/>
    </location>
</feature>
<accession>A0A545SMJ7</accession>
<evidence type="ECO:0000256" key="1">
    <source>
        <dbReference type="SAM" id="SignalP"/>
    </source>
</evidence>
<protein>
    <recommendedName>
        <fullName evidence="4">Lipoprotein</fullName>
    </recommendedName>
</protein>
<name>A0A545SMJ7_9RHOB</name>
<reference evidence="2 3" key="1">
    <citation type="submission" date="2019-06" db="EMBL/GenBank/DDBJ databases">
        <title>A novel species of marine bacteria.</title>
        <authorList>
            <person name="Wang Y."/>
        </authorList>
    </citation>
    <scope>NUCLEOTIDE SEQUENCE [LARGE SCALE GENOMIC DNA]</scope>
    <source>
        <strain evidence="2 3">MA1-10</strain>
    </source>
</reference>
<keyword evidence="3" id="KW-1185">Reference proteome</keyword>
<proteinExistence type="predicted"/>
<dbReference type="OrthoDB" id="7853767at2"/>
<evidence type="ECO:0000313" key="3">
    <source>
        <dbReference type="Proteomes" id="UP000315816"/>
    </source>
</evidence>
<feature type="chain" id="PRO_5022240350" description="Lipoprotein" evidence="1">
    <location>
        <begin position="18"/>
        <end position="154"/>
    </location>
</feature>
<keyword evidence="1" id="KW-0732">Signal</keyword>
<dbReference type="EMBL" id="VICH01000012">
    <property type="protein sequence ID" value="TQV66086.1"/>
    <property type="molecule type" value="Genomic_DNA"/>
</dbReference>
<organism evidence="2 3">
    <name type="scientific">Aliiroseovarius halocynthiae</name>
    <dbReference type="NCBI Taxonomy" id="985055"/>
    <lineage>
        <taxon>Bacteria</taxon>
        <taxon>Pseudomonadati</taxon>
        <taxon>Pseudomonadota</taxon>
        <taxon>Alphaproteobacteria</taxon>
        <taxon>Rhodobacterales</taxon>
        <taxon>Paracoccaceae</taxon>
        <taxon>Aliiroseovarius</taxon>
    </lineage>
</organism>